<evidence type="ECO:0000313" key="1">
    <source>
        <dbReference type="Proteomes" id="UP000887540"/>
    </source>
</evidence>
<accession>A0A914EB74</accession>
<evidence type="ECO:0000313" key="2">
    <source>
        <dbReference type="WBParaSite" id="ACRNAN_scaffold6598.g30957.t1"/>
    </source>
</evidence>
<dbReference type="PANTHER" id="PTHR35017">
    <property type="entry name" value="PROTEIN CBG16223-RELATED"/>
    <property type="match status" value="1"/>
</dbReference>
<name>A0A914EB74_9BILA</name>
<proteinExistence type="predicted"/>
<protein>
    <submittedName>
        <fullName evidence="2">ShKT domain-containing protein</fullName>
    </submittedName>
</protein>
<sequence>MIFEKRCLNDHDFHTIDCCMECRNYIETHKIHPDNAKQIFKAPLACKDNRSIVFCRSFKDQGIGKYSCKDQQFAIRVCRHTCGYCNDEIYDYKKATPPCGFEQ</sequence>
<dbReference type="AlphaFoldDB" id="A0A914EB74"/>
<organism evidence="1 2">
    <name type="scientific">Acrobeloides nanus</name>
    <dbReference type="NCBI Taxonomy" id="290746"/>
    <lineage>
        <taxon>Eukaryota</taxon>
        <taxon>Metazoa</taxon>
        <taxon>Ecdysozoa</taxon>
        <taxon>Nematoda</taxon>
        <taxon>Chromadorea</taxon>
        <taxon>Rhabditida</taxon>
        <taxon>Tylenchina</taxon>
        <taxon>Cephalobomorpha</taxon>
        <taxon>Cephaloboidea</taxon>
        <taxon>Cephalobidae</taxon>
        <taxon>Acrobeloides</taxon>
    </lineage>
</organism>
<keyword evidence="1" id="KW-1185">Reference proteome</keyword>
<dbReference type="Proteomes" id="UP000887540">
    <property type="component" value="Unplaced"/>
</dbReference>
<reference evidence="2" key="1">
    <citation type="submission" date="2022-11" db="UniProtKB">
        <authorList>
            <consortium name="WormBaseParasite"/>
        </authorList>
    </citation>
    <scope>IDENTIFICATION</scope>
</reference>
<dbReference type="PANTHER" id="PTHR35017:SF2">
    <property type="entry name" value="SHKT DOMAIN-CONTAINING PROTEIN"/>
    <property type="match status" value="1"/>
</dbReference>
<dbReference type="WBParaSite" id="ACRNAN_scaffold6598.g30957.t1">
    <property type="protein sequence ID" value="ACRNAN_scaffold6598.g30957.t1"/>
    <property type="gene ID" value="ACRNAN_scaffold6598.g30957"/>
</dbReference>